<feature type="transmembrane region" description="Helical" evidence="8">
    <location>
        <begin position="549"/>
        <end position="570"/>
    </location>
</feature>
<comment type="caution">
    <text evidence="10">The sequence shown here is derived from an EMBL/GenBank/DDBJ whole genome shotgun (WGS) entry which is preliminary data.</text>
</comment>
<feature type="transmembrane region" description="Helical" evidence="8">
    <location>
        <begin position="480"/>
        <end position="502"/>
    </location>
</feature>
<dbReference type="SUPFAM" id="SSF103473">
    <property type="entry name" value="MFS general substrate transporter"/>
    <property type="match status" value="1"/>
</dbReference>
<dbReference type="AlphaFoldDB" id="A0AA40ANQ2"/>
<dbReference type="GO" id="GO:0005886">
    <property type="term" value="C:plasma membrane"/>
    <property type="evidence" value="ECO:0007669"/>
    <property type="project" value="TreeGrafter"/>
</dbReference>
<keyword evidence="3 8" id="KW-0812">Transmembrane</keyword>
<evidence type="ECO:0000256" key="4">
    <source>
        <dbReference type="ARBA" id="ARBA00022989"/>
    </source>
</evidence>
<feature type="transmembrane region" description="Helical" evidence="8">
    <location>
        <begin position="576"/>
        <end position="597"/>
    </location>
</feature>
<feature type="transmembrane region" description="Helical" evidence="8">
    <location>
        <begin position="234"/>
        <end position="256"/>
    </location>
</feature>
<sequence length="630" mass="67874">MGSHTPRQRSTSIDITSPPIAHRDTSDKGELKRAATLGAVPSEQTPWHDIEDVQGGAYKSRGTSRDWNCRLGRIHGLFHPRGVHGRRHSQVASQKEHDIDGEGDITDASTIGCNEKSDITIQNQDATTCEAPYHVFTRRKKWQLVIIVSLAGLFSPLSSNIYFPALGAIAEDIKTDIALVSLTVTVYMAVQGLAPSFWGPLSDTRGRRITFIGTFTVYLLANVGLAFSRDFTTLMVFRAVQAAGSAATISVGAGVIGDITTAKERGGFMGSFGGIRMMGQSIGPVIGGIITEYFGYHAIFWFLFLLGSTALVLILLFLPETLRRIAGSGTAPLHGVNRPIFSRSLEPYWHPSPPPPPPPPRITLATVLSPLRFLLEKDVATTLAFGAVVYTIWSMVTSSTTAIFQPRFGLTNLQVGLVFLPNGFACVAGSFLTGKLLDRDYVVVETAYRAAHGLPADVPLDRKRLADDFPVSRARLRSSWGLVVAFVLAVGGYGFAVTSPVLEGKKGMAVPLVLQFVIASTATAIFTQNSALMVDLYPGASASATAVNNLIRCGVGAAGVAVVQFIINAIGAGFTFLMFAGLTVVLSPLLWLEWVYGERWRAERMARLERKKMDKMAAEGGELGRRGSGV</sequence>
<dbReference type="GO" id="GO:0140115">
    <property type="term" value="P:export across plasma membrane"/>
    <property type="evidence" value="ECO:0007669"/>
    <property type="project" value="UniProtKB-ARBA"/>
</dbReference>
<organism evidence="10 11">
    <name type="scientific">Lasiosphaeris hirsuta</name>
    <dbReference type="NCBI Taxonomy" id="260670"/>
    <lineage>
        <taxon>Eukaryota</taxon>
        <taxon>Fungi</taxon>
        <taxon>Dikarya</taxon>
        <taxon>Ascomycota</taxon>
        <taxon>Pezizomycotina</taxon>
        <taxon>Sordariomycetes</taxon>
        <taxon>Sordariomycetidae</taxon>
        <taxon>Sordariales</taxon>
        <taxon>Lasiosphaeriaceae</taxon>
        <taxon>Lasiosphaeris</taxon>
    </lineage>
</organism>
<dbReference type="PRINTS" id="PR01036">
    <property type="entry name" value="TCRTETB"/>
</dbReference>
<gene>
    <name evidence="10" type="ORF">B0H67DRAFT_572661</name>
</gene>
<evidence type="ECO:0000256" key="5">
    <source>
        <dbReference type="ARBA" id="ARBA00023136"/>
    </source>
</evidence>
<evidence type="ECO:0000313" key="10">
    <source>
        <dbReference type="EMBL" id="KAK0719206.1"/>
    </source>
</evidence>
<dbReference type="GO" id="GO:0015137">
    <property type="term" value="F:citrate transmembrane transporter activity"/>
    <property type="evidence" value="ECO:0007669"/>
    <property type="project" value="UniProtKB-ARBA"/>
</dbReference>
<evidence type="ECO:0000259" key="9">
    <source>
        <dbReference type="PROSITE" id="PS50850"/>
    </source>
</evidence>
<dbReference type="InterPro" id="IPR011701">
    <property type="entry name" value="MFS"/>
</dbReference>
<feature type="transmembrane region" description="Helical" evidence="8">
    <location>
        <begin position="209"/>
        <end position="228"/>
    </location>
</feature>
<name>A0AA40ANQ2_9PEZI</name>
<keyword evidence="11" id="KW-1185">Reference proteome</keyword>
<dbReference type="FunFam" id="1.20.1720.10:FF:000009">
    <property type="entry name" value="MFS multidrug transporter"/>
    <property type="match status" value="1"/>
</dbReference>
<keyword evidence="5 8" id="KW-0472">Membrane</keyword>
<reference evidence="10" key="1">
    <citation type="submission" date="2023-06" db="EMBL/GenBank/DDBJ databases">
        <title>Genome-scale phylogeny and comparative genomics of the fungal order Sordariales.</title>
        <authorList>
            <consortium name="Lawrence Berkeley National Laboratory"/>
            <person name="Hensen N."/>
            <person name="Bonometti L."/>
            <person name="Westerberg I."/>
            <person name="Brannstrom I.O."/>
            <person name="Guillou S."/>
            <person name="Cros-Aarteil S."/>
            <person name="Calhoun S."/>
            <person name="Haridas S."/>
            <person name="Kuo A."/>
            <person name="Mondo S."/>
            <person name="Pangilinan J."/>
            <person name="Riley R."/>
            <person name="Labutti K."/>
            <person name="Andreopoulos B."/>
            <person name="Lipzen A."/>
            <person name="Chen C."/>
            <person name="Yanf M."/>
            <person name="Daum C."/>
            <person name="Ng V."/>
            <person name="Clum A."/>
            <person name="Steindorff A."/>
            <person name="Ohm R."/>
            <person name="Martin F."/>
            <person name="Silar P."/>
            <person name="Natvig D."/>
            <person name="Lalanne C."/>
            <person name="Gautier V."/>
            <person name="Ament-Velasquez S.L."/>
            <person name="Kruys A."/>
            <person name="Hutchinson M.I."/>
            <person name="Powell A.J."/>
            <person name="Barry K."/>
            <person name="Miller A.N."/>
            <person name="Grigoriev I.V."/>
            <person name="Debuchy R."/>
            <person name="Gladieux P."/>
            <person name="Thoren M.H."/>
            <person name="Johannesson H."/>
        </authorList>
    </citation>
    <scope>NUCLEOTIDE SEQUENCE</scope>
    <source>
        <strain evidence="10">SMH4607-1</strain>
    </source>
</reference>
<feature type="transmembrane region" description="Helical" evidence="8">
    <location>
        <begin position="144"/>
        <end position="165"/>
    </location>
</feature>
<dbReference type="InterPro" id="IPR020846">
    <property type="entry name" value="MFS_dom"/>
</dbReference>
<feature type="transmembrane region" description="Helical" evidence="8">
    <location>
        <begin position="408"/>
        <end position="432"/>
    </location>
</feature>
<dbReference type="EMBL" id="JAUKUA010000003">
    <property type="protein sequence ID" value="KAK0719206.1"/>
    <property type="molecule type" value="Genomic_DNA"/>
</dbReference>
<feature type="transmembrane region" description="Helical" evidence="8">
    <location>
        <begin position="177"/>
        <end position="197"/>
    </location>
</feature>
<dbReference type="InterPro" id="IPR036259">
    <property type="entry name" value="MFS_trans_sf"/>
</dbReference>
<evidence type="ECO:0000256" key="6">
    <source>
        <dbReference type="ARBA" id="ARBA00023180"/>
    </source>
</evidence>
<feature type="compositionally biased region" description="Basic and acidic residues" evidence="7">
    <location>
        <begin position="21"/>
        <end position="30"/>
    </location>
</feature>
<evidence type="ECO:0000256" key="3">
    <source>
        <dbReference type="ARBA" id="ARBA00022692"/>
    </source>
</evidence>
<evidence type="ECO:0000256" key="2">
    <source>
        <dbReference type="ARBA" id="ARBA00022448"/>
    </source>
</evidence>
<feature type="region of interest" description="Disordered" evidence="7">
    <location>
        <begin position="1"/>
        <end position="30"/>
    </location>
</feature>
<feature type="transmembrane region" description="Helical" evidence="8">
    <location>
        <begin position="296"/>
        <end position="318"/>
    </location>
</feature>
<comment type="subcellular location">
    <subcellularLocation>
        <location evidence="1">Membrane</location>
        <topology evidence="1">Multi-pass membrane protein</topology>
    </subcellularLocation>
</comment>
<dbReference type="PROSITE" id="PS50850">
    <property type="entry name" value="MFS"/>
    <property type="match status" value="1"/>
</dbReference>
<dbReference type="FunFam" id="1.20.1250.20:FF:000172">
    <property type="entry name" value="MFS multidrug resistance transporter"/>
    <property type="match status" value="1"/>
</dbReference>
<keyword evidence="4 8" id="KW-1133">Transmembrane helix</keyword>
<keyword evidence="2" id="KW-0813">Transport</keyword>
<dbReference type="Pfam" id="PF07690">
    <property type="entry name" value="MFS_1"/>
    <property type="match status" value="1"/>
</dbReference>
<keyword evidence="6" id="KW-0325">Glycoprotein</keyword>
<evidence type="ECO:0000313" key="11">
    <source>
        <dbReference type="Proteomes" id="UP001172102"/>
    </source>
</evidence>
<feature type="transmembrane region" description="Helical" evidence="8">
    <location>
        <begin position="379"/>
        <end position="396"/>
    </location>
</feature>
<accession>A0AA40ANQ2</accession>
<feature type="transmembrane region" description="Helical" evidence="8">
    <location>
        <begin position="508"/>
        <end position="528"/>
    </location>
</feature>
<proteinExistence type="predicted"/>
<dbReference type="Gene3D" id="1.20.1720.10">
    <property type="entry name" value="Multidrug resistance protein D"/>
    <property type="match status" value="1"/>
</dbReference>
<dbReference type="Proteomes" id="UP001172102">
    <property type="component" value="Unassembled WGS sequence"/>
</dbReference>
<dbReference type="PANTHER" id="PTHR23502">
    <property type="entry name" value="MAJOR FACILITATOR SUPERFAMILY"/>
    <property type="match status" value="1"/>
</dbReference>
<feature type="transmembrane region" description="Helical" evidence="8">
    <location>
        <begin position="268"/>
        <end position="290"/>
    </location>
</feature>
<protein>
    <submittedName>
        <fullName evidence="10">Major facilitator superfamily domain-containing protein</fullName>
    </submittedName>
</protein>
<feature type="domain" description="Major facilitator superfamily (MFS) profile" evidence="9">
    <location>
        <begin position="144"/>
        <end position="598"/>
    </location>
</feature>
<dbReference type="PANTHER" id="PTHR23502:SF26">
    <property type="entry name" value="MAJOR FACILITATOR SUPERFAMILY (MFS) PROFILE DOMAIN-CONTAINING PROTEIN"/>
    <property type="match status" value="1"/>
</dbReference>
<evidence type="ECO:0000256" key="8">
    <source>
        <dbReference type="SAM" id="Phobius"/>
    </source>
</evidence>
<evidence type="ECO:0000256" key="7">
    <source>
        <dbReference type="SAM" id="MobiDB-lite"/>
    </source>
</evidence>
<evidence type="ECO:0000256" key="1">
    <source>
        <dbReference type="ARBA" id="ARBA00004141"/>
    </source>
</evidence>